<evidence type="ECO:0000313" key="2">
    <source>
        <dbReference type="EMBL" id="ATW29241.1"/>
    </source>
</evidence>
<proteinExistence type="predicted"/>
<feature type="transmembrane region" description="Helical" evidence="1">
    <location>
        <begin position="30"/>
        <end position="49"/>
    </location>
</feature>
<evidence type="ECO:0000256" key="1">
    <source>
        <dbReference type="SAM" id="Phobius"/>
    </source>
</evidence>
<organism evidence="2 3">
    <name type="scientific">Candidatus Williamhamiltonella defendens</name>
    <dbReference type="NCBI Taxonomy" id="138072"/>
    <lineage>
        <taxon>Bacteria</taxon>
        <taxon>Pseudomonadati</taxon>
        <taxon>Pseudomonadota</taxon>
        <taxon>Gammaproteobacteria</taxon>
        <taxon>Enterobacterales</taxon>
        <taxon>Enterobacteriaceae</taxon>
        <taxon>aphid secondary symbionts</taxon>
        <taxon>Candidatus Williamhamiltonella</taxon>
    </lineage>
</organism>
<gene>
    <name evidence="2" type="ORF">BJP41_01495</name>
</gene>
<name>A0A2D3T5Y3_9ENTR</name>
<dbReference type="AlphaFoldDB" id="A0A2D3T5Y3"/>
<sequence>MNYFFRIVISLIYIFKKLIFLFSKRGFIKIYLFYPQKKLTLIFISFILFTKRKIKSNQYF</sequence>
<keyword evidence="1" id="KW-0812">Transmembrane</keyword>
<reference evidence="3" key="1">
    <citation type="submission" date="2016-10" db="EMBL/GenBank/DDBJ databases">
        <authorList>
            <person name="Chevignon G."/>
        </authorList>
    </citation>
    <scope>NUCLEOTIDE SEQUENCE [LARGE SCALE GENOMIC DNA]</scope>
    <source>
        <strain evidence="3">A2C</strain>
    </source>
</reference>
<reference evidence="3" key="2">
    <citation type="submission" date="2017-11" db="EMBL/GenBank/DDBJ databases">
        <title>PacBio sequencing of new strain of the secondary endosymbiont Candidatus Hamiltonella defensa.</title>
        <authorList>
            <person name="Strand M.R."/>
            <person name="Oliver K."/>
        </authorList>
    </citation>
    <scope>NUCLEOTIDE SEQUENCE [LARGE SCALE GENOMIC DNA]</scope>
    <source>
        <strain evidence="3">A2C</strain>
    </source>
</reference>
<dbReference type="EMBL" id="CP017606">
    <property type="protein sequence ID" value="ATW29241.1"/>
    <property type="molecule type" value="Genomic_DNA"/>
</dbReference>
<evidence type="ECO:0000313" key="3">
    <source>
        <dbReference type="Proteomes" id="UP000230008"/>
    </source>
</evidence>
<feature type="transmembrane region" description="Helical" evidence="1">
    <location>
        <begin position="7"/>
        <end position="24"/>
    </location>
</feature>
<keyword evidence="1" id="KW-1133">Transmembrane helix</keyword>
<dbReference type="Proteomes" id="UP000230008">
    <property type="component" value="Chromosome"/>
</dbReference>
<protein>
    <submittedName>
        <fullName evidence="2">Uncharacterized protein</fullName>
    </submittedName>
</protein>
<accession>A0A2D3T5Y3</accession>
<keyword evidence="1" id="KW-0472">Membrane</keyword>